<proteinExistence type="predicted"/>
<evidence type="ECO:0000313" key="1">
    <source>
        <dbReference type="EMBL" id="KII62131.1"/>
    </source>
</evidence>
<protein>
    <submittedName>
        <fullName evidence="1">Uncharacterized protein</fullName>
    </submittedName>
</protein>
<comment type="caution">
    <text evidence="1">The sequence shown here is derived from an EMBL/GenBank/DDBJ whole genome shotgun (WGS) entry which is preliminary data.</text>
</comment>
<reference evidence="1 2" key="1">
    <citation type="journal article" date="2014" name="Genome Biol. Evol.">
        <title>The genome of the myxosporean Thelohanellus kitauei shows adaptations to nutrient acquisition within its fish host.</title>
        <authorList>
            <person name="Yang Y."/>
            <person name="Xiong J."/>
            <person name="Zhou Z."/>
            <person name="Huo F."/>
            <person name="Miao W."/>
            <person name="Ran C."/>
            <person name="Liu Y."/>
            <person name="Zhang J."/>
            <person name="Feng J."/>
            <person name="Wang M."/>
            <person name="Wang M."/>
            <person name="Wang L."/>
            <person name="Yao B."/>
        </authorList>
    </citation>
    <scope>NUCLEOTIDE SEQUENCE [LARGE SCALE GENOMIC DNA]</scope>
    <source>
        <strain evidence="1">Wuqing</strain>
    </source>
</reference>
<sequence>MRKLANLISQILADERESEREYQTTRTEALETIFGDNKVVELLSRNNQLEELGPEGTIKDINNVTVTTEPINQNEALDDCDKKRCEVEMEEQTEEMVETDL</sequence>
<organism evidence="1 2">
    <name type="scientific">Thelohanellus kitauei</name>
    <name type="common">Myxosporean</name>
    <dbReference type="NCBI Taxonomy" id="669202"/>
    <lineage>
        <taxon>Eukaryota</taxon>
        <taxon>Metazoa</taxon>
        <taxon>Cnidaria</taxon>
        <taxon>Myxozoa</taxon>
        <taxon>Myxosporea</taxon>
        <taxon>Bivalvulida</taxon>
        <taxon>Platysporina</taxon>
        <taxon>Myxobolidae</taxon>
        <taxon>Thelohanellus</taxon>
    </lineage>
</organism>
<dbReference type="AlphaFoldDB" id="A0A0C2MKN7"/>
<accession>A0A0C2MKN7</accession>
<dbReference type="Proteomes" id="UP000031668">
    <property type="component" value="Unassembled WGS sequence"/>
</dbReference>
<dbReference type="EMBL" id="JWZT01005104">
    <property type="protein sequence ID" value="KII62131.1"/>
    <property type="molecule type" value="Genomic_DNA"/>
</dbReference>
<keyword evidence="2" id="KW-1185">Reference proteome</keyword>
<evidence type="ECO:0000313" key="2">
    <source>
        <dbReference type="Proteomes" id="UP000031668"/>
    </source>
</evidence>
<name>A0A0C2MKN7_THEKT</name>
<gene>
    <name evidence="1" type="ORF">RF11_01504</name>
</gene>